<dbReference type="InterPro" id="IPR006342">
    <property type="entry name" value="FkbM_mtfrase"/>
</dbReference>
<organism evidence="2 3">
    <name type="scientific">Parabacteroides hominis</name>
    <dbReference type="NCBI Taxonomy" id="2763057"/>
    <lineage>
        <taxon>Bacteria</taxon>
        <taxon>Pseudomonadati</taxon>
        <taxon>Bacteroidota</taxon>
        <taxon>Bacteroidia</taxon>
        <taxon>Bacteroidales</taxon>
        <taxon>Tannerellaceae</taxon>
        <taxon>Parabacteroides</taxon>
    </lineage>
</organism>
<protein>
    <submittedName>
        <fullName evidence="2">FkbM family methyltransferase</fullName>
    </submittedName>
</protein>
<reference evidence="2 3" key="1">
    <citation type="submission" date="2020-08" db="EMBL/GenBank/DDBJ databases">
        <title>Genome public.</title>
        <authorList>
            <person name="Liu C."/>
            <person name="Sun Q."/>
        </authorList>
    </citation>
    <scope>NUCLEOTIDE SEQUENCE [LARGE SCALE GENOMIC DNA]</scope>
    <source>
        <strain evidence="2 3">NSJ-79</strain>
    </source>
</reference>
<sequence length="310" mass="35385">MGNIFKDIELLLSNSYIRWKCCGWPIYYCLEYILASALSKIGITYKVRDYSKILNQRFQNKWLLKGRYFDFKGIFFPDVSYDQNLVSILRYCFDDVLVPYVYYNDRYDSHLMKKLDACLVEGCYGYVDGAFDVRINEGDVVFDVGAWGGDFSAYCSRKNASKIYAFEPCCDMLDILKETAKLNTNIVPVPYALGEKNEQMSISVEPGGLGNSFKRVVSDRSETICVKTIDSFVQENSIAKLDFIKADIEGAEREMLKGAVNTLRNLAPKLAVCTYHLPDDPEVLSQIIKDANPNYTIVQMRHKLFASVID</sequence>
<dbReference type="GO" id="GO:0032259">
    <property type="term" value="P:methylation"/>
    <property type="evidence" value="ECO:0007669"/>
    <property type="project" value="UniProtKB-KW"/>
</dbReference>
<dbReference type="PANTHER" id="PTHR34203:SF15">
    <property type="entry name" value="SLL1173 PROTEIN"/>
    <property type="match status" value="1"/>
</dbReference>
<dbReference type="InterPro" id="IPR029063">
    <property type="entry name" value="SAM-dependent_MTases_sf"/>
</dbReference>
<evidence type="ECO:0000313" key="2">
    <source>
        <dbReference type="EMBL" id="MBC5632681.1"/>
    </source>
</evidence>
<evidence type="ECO:0000259" key="1">
    <source>
        <dbReference type="Pfam" id="PF05050"/>
    </source>
</evidence>
<dbReference type="PANTHER" id="PTHR34203">
    <property type="entry name" value="METHYLTRANSFERASE, FKBM FAMILY PROTEIN"/>
    <property type="match status" value="1"/>
</dbReference>
<feature type="domain" description="Methyltransferase FkbM" evidence="1">
    <location>
        <begin position="143"/>
        <end position="280"/>
    </location>
</feature>
<keyword evidence="2" id="KW-0808">Transferase</keyword>
<dbReference type="EMBL" id="JACOOJ010000010">
    <property type="protein sequence ID" value="MBC5632681.1"/>
    <property type="molecule type" value="Genomic_DNA"/>
</dbReference>
<keyword evidence="2" id="KW-0489">Methyltransferase</keyword>
<dbReference type="GO" id="GO:0008168">
    <property type="term" value="F:methyltransferase activity"/>
    <property type="evidence" value="ECO:0007669"/>
    <property type="project" value="UniProtKB-KW"/>
</dbReference>
<dbReference type="InterPro" id="IPR052514">
    <property type="entry name" value="SAM-dependent_MTase"/>
</dbReference>
<proteinExistence type="predicted"/>
<dbReference type="NCBIfam" id="TIGR01444">
    <property type="entry name" value="fkbM_fam"/>
    <property type="match status" value="1"/>
</dbReference>
<gene>
    <name evidence="2" type="ORF">H8S65_07860</name>
</gene>
<dbReference type="SUPFAM" id="SSF53335">
    <property type="entry name" value="S-adenosyl-L-methionine-dependent methyltransferases"/>
    <property type="match status" value="1"/>
</dbReference>
<comment type="caution">
    <text evidence="2">The sequence shown here is derived from an EMBL/GenBank/DDBJ whole genome shotgun (WGS) entry which is preliminary data.</text>
</comment>
<evidence type="ECO:0000313" key="3">
    <source>
        <dbReference type="Proteomes" id="UP000651475"/>
    </source>
</evidence>
<dbReference type="Gene3D" id="3.40.50.150">
    <property type="entry name" value="Vaccinia Virus protein VP39"/>
    <property type="match status" value="1"/>
</dbReference>
<name>A0ABR7DMN2_9BACT</name>
<dbReference type="Proteomes" id="UP000651475">
    <property type="component" value="Unassembled WGS sequence"/>
</dbReference>
<dbReference type="Pfam" id="PF05050">
    <property type="entry name" value="Methyltransf_21"/>
    <property type="match status" value="1"/>
</dbReference>
<dbReference type="RefSeq" id="WP_186929440.1">
    <property type="nucleotide sequence ID" value="NZ_JACOOJ010000010.1"/>
</dbReference>
<accession>A0ABR7DMN2</accession>
<keyword evidence="3" id="KW-1185">Reference proteome</keyword>